<dbReference type="Gene3D" id="1.10.10.10">
    <property type="entry name" value="Winged helix-like DNA-binding domain superfamily/Winged helix DNA-binding domain"/>
    <property type="match status" value="1"/>
</dbReference>
<evidence type="ECO:0000313" key="13">
    <source>
        <dbReference type="EMBL" id="SFK56136.1"/>
    </source>
</evidence>
<feature type="compositionally biased region" description="Basic and acidic residues" evidence="9">
    <location>
        <begin position="281"/>
        <end position="297"/>
    </location>
</feature>
<dbReference type="Proteomes" id="UP000183090">
    <property type="component" value="Unassembled WGS sequence"/>
</dbReference>
<dbReference type="Pfam" id="PF17854">
    <property type="entry name" value="FtsK_alpha"/>
    <property type="match status" value="1"/>
</dbReference>
<keyword evidence="12" id="KW-0132">Cell division</keyword>
<dbReference type="RefSeq" id="WP_046789990.1">
    <property type="nucleotide sequence ID" value="NZ_CP011366.1"/>
</dbReference>
<dbReference type="PANTHER" id="PTHR22683:SF41">
    <property type="entry name" value="DNA TRANSLOCASE FTSK"/>
    <property type="match status" value="1"/>
</dbReference>
<dbReference type="GO" id="GO:0003677">
    <property type="term" value="F:DNA binding"/>
    <property type="evidence" value="ECO:0007669"/>
    <property type="project" value="UniProtKB-KW"/>
</dbReference>
<dbReference type="InterPro" id="IPR018541">
    <property type="entry name" value="Ftsk_gamma"/>
</dbReference>
<dbReference type="InterPro" id="IPR036388">
    <property type="entry name" value="WH-like_DNA-bd_sf"/>
</dbReference>
<dbReference type="PROSITE" id="PS50901">
    <property type="entry name" value="FTSK"/>
    <property type="match status" value="1"/>
</dbReference>
<dbReference type="GO" id="GO:0051301">
    <property type="term" value="P:cell division"/>
    <property type="evidence" value="ECO:0007669"/>
    <property type="project" value="UniProtKB-KW"/>
</dbReference>
<organism evidence="13 15">
    <name type="scientific">Salinicoccus halodurans</name>
    <dbReference type="NCBI Taxonomy" id="407035"/>
    <lineage>
        <taxon>Bacteria</taxon>
        <taxon>Bacillati</taxon>
        <taxon>Bacillota</taxon>
        <taxon>Bacilli</taxon>
        <taxon>Bacillales</taxon>
        <taxon>Staphylococcaceae</taxon>
        <taxon>Salinicoccus</taxon>
    </lineage>
</organism>
<dbReference type="Pfam" id="PF01580">
    <property type="entry name" value="FtsK_SpoIIIE"/>
    <property type="match status" value="1"/>
</dbReference>
<feature type="transmembrane region" description="Helical" evidence="10">
    <location>
        <begin position="50"/>
        <end position="72"/>
    </location>
</feature>
<sequence length="807" mass="89617">MARKRKKTTKKKQNNRTYYSISAFILIVVLFITIFQLGVIGTYIDAFFAYFFGTSRYFTYLILFLAGIYLAAEQKIPFTRRMGGYLLLQFGLLFLFHSILYITNRGRIENYFTFGETIETIQTDGIMHFFGGGIIGQLLFQFSSTGVSLIGTLFLGLILIYFSYLIITSKDIEQALSKDLSNLGMVLKRTGLIIISGAAGFGEWMKQLFAALFEGRKEAASRPEKDKLQKSGTKSRVDRAKTKKDSQMPKNIEDFEPDESLIEDMNAIDADAETEESTEAVAEKVETNKEEFSEPKIDSGSNASTKIEYESEDPGSIPEDIESDAEGESEIETFDDGELNALKQYELPEITMLKDTEVTEKVSNKEVLKQGRILEETLKNFGVNAKVSKIRIGPAVTQFEIQPDIGVKVSKIINLQNDIALSLAAKDIRIEAPIPGKSAVGIEVPNSVISMVTLREVLKKKNSGNLLEVALGKDISGSPITAELNKMPHLLVAGATGSGKSVCINGIIISLLMKAKPHEVKLMMIDPKMVELNVYNGIPHLLSPVVTNPQKASDALNKIVSEMERRYDLFSHSGTRNIEAYNQYLERESEDPEKVQKLPYIVVIIDELADLMMVASKDVEASITRIAQMARAAGIHLIIATQRPSVDVITGIIKANIPSRIAFSVSSSTDSRTIIDSQGAEKLLGRGDMLFLPSGRSKPLRVQGAFLSDDEVTDVVEYITSQMKANYEKSIMNKPVEKEQVESEDDLYPDAKWFVIEEQRASASLLQRQFRIGYNRAARLVDDLEANGVIGPSSGSKPRNVLIQNEE</sequence>
<evidence type="ECO:0000256" key="3">
    <source>
        <dbReference type="ARBA" id="ARBA00022741"/>
    </source>
</evidence>
<feature type="binding site" evidence="8">
    <location>
        <begin position="494"/>
        <end position="501"/>
    </location>
    <ligand>
        <name>ATP</name>
        <dbReference type="ChEBI" id="CHEBI:30616"/>
    </ligand>
</feature>
<evidence type="ECO:0000259" key="11">
    <source>
        <dbReference type="PROSITE" id="PS50901"/>
    </source>
</evidence>
<keyword evidence="4" id="KW-0159">Chromosome partition</keyword>
<dbReference type="Gene3D" id="3.30.980.40">
    <property type="match status" value="1"/>
</dbReference>
<evidence type="ECO:0000256" key="2">
    <source>
        <dbReference type="ARBA" id="ARBA00006474"/>
    </source>
</evidence>
<reference evidence="13 15" key="3">
    <citation type="submission" date="2016-10" db="EMBL/GenBank/DDBJ databases">
        <authorList>
            <person name="Varghese N."/>
            <person name="Submissions S."/>
        </authorList>
    </citation>
    <scope>NUCLEOTIDE SEQUENCE [LARGE SCALE GENOMIC DNA]</scope>
    <source>
        <strain evidence="13 15">CGMCC 1.6501</strain>
    </source>
</reference>
<dbReference type="Proteomes" id="UP000034029">
    <property type="component" value="Chromosome"/>
</dbReference>
<keyword evidence="3 8" id="KW-0547">Nucleotide-binding</keyword>
<keyword evidence="5 8" id="KW-0067">ATP-binding</keyword>
<evidence type="ECO:0000256" key="7">
    <source>
        <dbReference type="ARBA" id="ARBA00024986"/>
    </source>
</evidence>
<feature type="domain" description="FtsK" evidence="11">
    <location>
        <begin position="477"/>
        <end position="672"/>
    </location>
</feature>
<dbReference type="GO" id="GO:0007059">
    <property type="term" value="P:chromosome segregation"/>
    <property type="evidence" value="ECO:0007669"/>
    <property type="project" value="UniProtKB-KW"/>
</dbReference>
<dbReference type="SUPFAM" id="SSF52540">
    <property type="entry name" value="P-loop containing nucleoside triphosphate hydrolases"/>
    <property type="match status" value="1"/>
</dbReference>
<dbReference type="SMART" id="SM00382">
    <property type="entry name" value="AAA"/>
    <property type="match status" value="1"/>
</dbReference>
<evidence type="ECO:0000256" key="9">
    <source>
        <dbReference type="SAM" id="MobiDB-lite"/>
    </source>
</evidence>
<keyword evidence="10" id="KW-1133">Transmembrane helix</keyword>
<dbReference type="SMART" id="SM00843">
    <property type="entry name" value="Ftsk_gamma"/>
    <property type="match status" value="1"/>
</dbReference>
<evidence type="ECO:0000313" key="12">
    <source>
        <dbReference type="EMBL" id="AKG73802.1"/>
    </source>
</evidence>
<dbReference type="InterPro" id="IPR003593">
    <property type="entry name" value="AAA+_ATPase"/>
</dbReference>
<comment type="subcellular location">
    <subcellularLocation>
        <location evidence="1">Membrane</location>
        <topology evidence="1">Multi-pass membrane protein</topology>
    </subcellularLocation>
</comment>
<accession>A0A0F7HJG0</accession>
<dbReference type="PANTHER" id="PTHR22683">
    <property type="entry name" value="SPORULATION PROTEIN RELATED"/>
    <property type="match status" value="1"/>
</dbReference>
<dbReference type="EMBL" id="FOTB01000001">
    <property type="protein sequence ID" value="SFK56136.1"/>
    <property type="molecule type" value="Genomic_DNA"/>
</dbReference>
<keyword evidence="6" id="KW-0238">DNA-binding</keyword>
<feature type="transmembrane region" description="Helical" evidence="10">
    <location>
        <begin position="84"/>
        <end position="103"/>
    </location>
</feature>
<name>A0A0F7HJG0_9STAP</name>
<proteinExistence type="inferred from homology"/>
<feature type="transmembrane region" description="Helical" evidence="10">
    <location>
        <begin position="147"/>
        <end position="167"/>
    </location>
</feature>
<dbReference type="OrthoDB" id="9807790at2"/>
<keyword evidence="12" id="KW-0131">Cell cycle</keyword>
<dbReference type="InterPro" id="IPR002543">
    <property type="entry name" value="FtsK_dom"/>
</dbReference>
<reference evidence="14" key="2">
    <citation type="submission" date="2015-04" db="EMBL/GenBank/DDBJ databases">
        <title>Complete genome sequence of Salinicoccus halodurans strain H3B36, isolated from the Qaidam basin of China.</title>
        <authorList>
            <person name="Ma Y."/>
            <person name="Jiang K."/>
            <person name="Xue Y."/>
        </authorList>
    </citation>
    <scope>NUCLEOTIDE SEQUENCE [LARGE SCALE GENOMIC DNA]</scope>
    <source>
        <strain evidence="14">H3B36</strain>
    </source>
</reference>
<evidence type="ECO:0000256" key="6">
    <source>
        <dbReference type="ARBA" id="ARBA00023125"/>
    </source>
</evidence>
<dbReference type="InterPro" id="IPR041027">
    <property type="entry name" value="FtsK_alpha"/>
</dbReference>
<dbReference type="InterPro" id="IPR036390">
    <property type="entry name" value="WH_DNA-bd_sf"/>
</dbReference>
<comment type="similarity">
    <text evidence="2">Belongs to the FtsK/SpoIIIE/SftA family.</text>
</comment>
<dbReference type="AlphaFoldDB" id="A0A0F7HJG0"/>
<dbReference type="GO" id="GO:0016020">
    <property type="term" value="C:membrane"/>
    <property type="evidence" value="ECO:0007669"/>
    <property type="project" value="UniProtKB-SubCell"/>
</dbReference>
<dbReference type="KEGG" id="shv:AAT16_05930"/>
<keyword evidence="10" id="KW-0812">Transmembrane</keyword>
<feature type="compositionally biased region" description="Basic and acidic residues" evidence="9">
    <location>
        <begin position="221"/>
        <end position="253"/>
    </location>
</feature>
<dbReference type="CDD" id="cd01127">
    <property type="entry name" value="TrwB_TraG_TraD_VirD4"/>
    <property type="match status" value="1"/>
</dbReference>
<evidence type="ECO:0000256" key="4">
    <source>
        <dbReference type="ARBA" id="ARBA00022829"/>
    </source>
</evidence>
<evidence type="ECO:0000256" key="5">
    <source>
        <dbReference type="ARBA" id="ARBA00022840"/>
    </source>
</evidence>
<feature type="transmembrane region" description="Helical" evidence="10">
    <location>
        <begin position="21"/>
        <end position="44"/>
    </location>
</feature>
<comment type="function">
    <text evidence="7">Essential cell division protein that coordinates cell division and chromosome segregation. The N-terminus is involved in assembly of the cell-division machinery. The C-terminus functions as a DNA motor that moves dsDNA in an ATP-dependent manner towards the dif recombination site, which is located within the replication terminus region. Required for activation of the Xer recombinase, allowing activation of chromosome unlinking by recombination.</text>
</comment>
<evidence type="ECO:0000313" key="15">
    <source>
        <dbReference type="Proteomes" id="UP000183090"/>
    </source>
</evidence>
<keyword evidence="10" id="KW-0472">Membrane</keyword>
<dbReference type="GO" id="GO:0005524">
    <property type="term" value="F:ATP binding"/>
    <property type="evidence" value="ECO:0007669"/>
    <property type="project" value="UniProtKB-UniRule"/>
</dbReference>
<dbReference type="InterPro" id="IPR050206">
    <property type="entry name" value="FtsK/SpoIIIE/SftA"/>
</dbReference>
<evidence type="ECO:0000313" key="14">
    <source>
        <dbReference type="Proteomes" id="UP000034029"/>
    </source>
</evidence>
<dbReference type="InterPro" id="IPR027417">
    <property type="entry name" value="P-loop_NTPase"/>
</dbReference>
<keyword evidence="14" id="KW-1185">Reference proteome</keyword>
<dbReference type="SUPFAM" id="SSF46785">
    <property type="entry name" value="Winged helix' DNA-binding domain"/>
    <property type="match status" value="1"/>
</dbReference>
<dbReference type="Gene3D" id="3.40.50.300">
    <property type="entry name" value="P-loop containing nucleotide triphosphate hydrolases"/>
    <property type="match status" value="1"/>
</dbReference>
<evidence type="ECO:0000256" key="8">
    <source>
        <dbReference type="PROSITE-ProRule" id="PRU00289"/>
    </source>
</evidence>
<reference evidence="12 14" key="1">
    <citation type="journal article" date="2015" name="Int. J. Syst. Evol. Microbiol.">
        <title>Complete genome sequence of Salinicoccus halodurans H3B36, isolated from the Qaidam Basin in China.</title>
        <authorList>
            <person name="Jiang K."/>
            <person name="Xue Y."/>
            <person name="Ma Y."/>
        </authorList>
    </citation>
    <scope>NUCLEOTIDE SEQUENCE [LARGE SCALE GENOMIC DNA]</scope>
    <source>
        <strain evidence="12 14">H3B36</strain>
    </source>
</reference>
<dbReference type="Pfam" id="PF09397">
    <property type="entry name" value="FtsK_gamma"/>
    <property type="match status" value="1"/>
</dbReference>
<evidence type="ECO:0000256" key="10">
    <source>
        <dbReference type="SAM" id="Phobius"/>
    </source>
</evidence>
<feature type="region of interest" description="Disordered" evidence="9">
    <location>
        <begin position="221"/>
        <end position="322"/>
    </location>
</feature>
<evidence type="ECO:0000256" key="1">
    <source>
        <dbReference type="ARBA" id="ARBA00004141"/>
    </source>
</evidence>
<protein>
    <submittedName>
        <fullName evidence="12">Cell division protein FtsK</fullName>
    </submittedName>
    <submittedName>
        <fullName evidence="13">DNA segregation ATPase FtsK/SpoIIIE, S-DNA-T family</fullName>
    </submittedName>
</protein>
<gene>
    <name evidence="12" type="ORF">AAT16_05930</name>
    <name evidence="13" type="ORF">SAMN05216235_0425</name>
</gene>
<dbReference type="EMBL" id="CP011366">
    <property type="protein sequence ID" value="AKG73802.1"/>
    <property type="molecule type" value="Genomic_DNA"/>
</dbReference>